<keyword evidence="7 8" id="KW-0131">Cell cycle</keyword>
<evidence type="ECO:0000256" key="10">
    <source>
        <dbReference type="SAM" id="MobiDB-lite"/>
    </source>
</evidence>
<evidence type="ECO:0000313" key="13">
    <source>
        <dbReference type="Proteomes" id="UP000254771"/>
    </source>
</evidence>
<dbReference type="AlphaFoldDB" id="A0A370DPF2"/>
<sequence>MWRRRLNWLPFRTMESGLLRLILLFLGIAFLVGIYLWDRTRRNRDSIQAKPRITPEMDIVSDDRESENTPWDLESRDSENIEQELEHLDTIVTDDRELPDGSAAETSFIKTNLPFVEQQELFSFSADEASPVDVPIKILQINLATKRDDFSGPAIMEAVKASGLAVSEMKIFHRYTKDGSQKTLFNVVSMVEPGIFPIEKMEDFTTPGLMLFAQLPGPEDGLAVFSDMLFTAECLKETLGGELQDETHSSLTKQTIENMRSQILEHRRLVRLARSRG</sequence>
<evidence type="ECO:0000313" key="12">
    <source>
        <dbReference type="EMBL" id="RDH86177.1"/>
    </source>
</evidence>
<keyword evidence="5 8" id="KW-1133">Transmembrane helix</keyword>
<dbReference type="Pfam" id="PF04354">
    <property type="entry name" value="ZipA_C"/>
    <property type="match status" value="1"/>
</dbReference>
<dbReference type="SUPFAM" id="SSF64383">
    <property type="entry name" value="Cell-division protein ZipA, C-terminal domain"/>
    <property type="match status" value="1"/>
</dbReference>
<evidence type="ECO:0000256" key="9">
    <source>
        <dbReference type="RuleBase" id="RU003612"/>
    </source>
</evidence>
<evidence type="ECO:0000256" key="1">
    <source>
        <dbReference type="ARBA" id="ARBA00022475"/>
    </source>
</evidence>
<comment type="similarity">
    <text evidence="8 9">Belongs to the ZipA family.</text>
</comment>
<dbReference type="PANTHER" id="PTHR38685:SF1">
    <property type="entry name" value="CELL DIVISION PROTEIN ZIPA"/>
    <property type="match status" value="1"/>
</dbReference>
<evidence type="ECO:0000256" key="8">
    <source>
        <dbReference type="HAMAP-Rule" id="MF_00509"/>
    </source>
</evidence>
<keyword evidence="1 8" id="KW-1003">Cell membrane</keyword>
<keyword evidence="6 8" id="KW-0472">Membrane</keyword>
<dbReference type="HAMAP" id="MF_00509">
    <property type="entry name" value="ZipA"/>
    <property type="match status" value="1"/>
</dbReference>
<comment type="function">
    <text evidence="8 9">Essential cell division protein that stabilizes the FtsZ protofilaments by cross-linking them and that serves as a cytoplasmic membrane anchor for the Z ring. Also required for the recruitment to the septal ring of downstream cell division proteins.</text>
</comment>
<dbReference type="SMART" id="SM00771">
    <property type="entry name" value="ZipA_C"/>
    <property type="match status" value="1"/>
</dbReference>
<feature type="transmembrane region" description="Helical" evidence="8">
    <location>
        <begin position="21"/>
        <end position="37"/>
    </location>
</feature>
<comment type="subunit">
    <text evidence="8">Interacts with FtsZ via their C-terminal domains.</text>
</comment>
<organism evidence="12 13">
    <name type="scientific">endosymbiont of Escarpia spicata</name>
    <dbReference type="NCBI Taxonomy" id="2200908"/>
    <lineage>
        <taxon>Bacteria</taxon>
        <taxon>Pseudomonadati</taxon>
        <taxon>Pseudomonadota</taxon>
        <taxon>Gammaproteobacteria</taxon>
        <taxon>sulfur-oxidizing symbionts</taxon>
    </lineage>
</organism>
<dbReference type="Proteomes" id="UP000254771">
    <property type="component" value="Unassembled WGS sequence"/>
</dbReference>
<feature type="region of interest" description="Disordered" evidence="10">
    <location>
        <begin position="53"/>
        <end position="77"/>
    </location>
</feature>
<feature type="compositionally biased region" description="Basic and acidic residues" evidence="10">
    <location>
        <begin position="61"/>
        <end position="77"/>
    </location>
</feature>
<evidence type="ECO:0000256" key="4">
    <source>
        <dbReference type="ARBA" id="ARBA00022692"/>
    </source>
</evidence>
<dbReference type="InterPro" id="IPR011919">
    <property type="entry name" value="Cell_div_ZipA"/>
</dbReference>
<evidence type="ECO:0000256" key="7">
    <source>
        <dbReference type="ARBA" id="ARBA00023306"/>
    </source>
</evidence>
<dbReference type="InterPro" id="IPR007449">
    <property type="entry name" value="ZipA_FtsZ-bd_C"/>
</dbReference>
<dbReference type="InterPro" id="IPR036765">
    <property type="entry name" value="ZipA_FtsZ-bd_C_sf"/>
</dbReference>
<dbReference type="GO" id="GO:0000917">
    <property type="term" value="P:division septum assembly"/>
    <property type="evidence" value="ECO:0007669"/>
    <property type="project" value="TreeGrafter"/>
</dbReference>
<keyword evidence="4 8" id="KW-0812">Transmembrane</keyword>
<protein>
    <recommendedName>
        <fullName evidence="8 9">Cell division protein ZipA</fullName>
    </recommendedName>
</protein>
<dbReference type="GO" id="GO:0032153">
    <property type="term" value="C:cell division site"/>
    <property type="evidence" value="ECO:0007669"/>
    <property type="project" value="UniProtKB-UniRule"/>
</dbReference>
<accession>A0A370DPF2</accession>
<evidence type="ECO:0000256" key="6">
    <source>
        <dbReference type="ARBA" id="ARBA00023136"/>
    </source>
</evidence>
<comment type="caution">
    <text evidence="12">The sequence shown here is derived from an EMBL/GenBank/DDBJ whole genome shotgun (WGS) entry which is preliminary data.</text>
</comment>
<feature type="domain" description="ZipA C-terminal FtsZ-binding" evidence="11">
    <location>
        <begin position="135"/>
        <end position="263"/>
    </location>
</feature>
<dbReference type="GO" id="GO:0005886">
    <property type="term" value="C:plasma membrane"/>
    <property type="evidence" value="ECO:0007669"/>
    <property type="project" value="UniProtKB-SubCell"/>
</dbReference>
<dbReference type="Gene3D" id="3.30.1400.10">
    <property type="entry name" value="ZipA, C-terminal FtsZ-binding domain"/>
    <property type="match status" value="1"/>
</dbReference>
<evidence type="ECO:0000256" key="3">
    <source>
        <dbReference type="ARBA" id="ARBA00022618"/>
    </source>
</evidence>
<evidence type="ECO:0000256" key="2">
    <source>
        <dbReference type="ARBA" id="ARBA00022519"/>
    </source>
</evidence>
<keyword evidence="13" id="KW-1185">Reference proteome</keyword>
<name>A0A370DPF2_9GAMM</name>
<gene>
    <name evidence="8" type="primary">zipA</name>
    <name evidence="12" type="ORF">DIZ78_08275</name>
</gene>
<proteinExistence type="inferred from homology"/>
<keyword evidence="2 8" id="KW-0997">Cell inner membrane</keyword>
<evidence type="ECO:0000256" key="5">
    <source>
        <dbReference type="ARBA" id="ARBA00022989"/>
    </source>
</evidence>
<comment type="subcellular location">
    <subcellularLocation>
        <location evidence="8">Cell inner membrane</location>
        <topology evidence="8">Single-pass type I membrane protein</topology>
    </subcellularLocation>
    <text evidence="8">Localizes to the Z ring in an FtsZ-dependent manner.</text>
</comment>
<dbReference type="EMBL" id="QFXE01000010">
    <property type="protein sequence ID" value="RDH86177.1"/>
    <property type="molecule type" value="Genomic_DNA"/>
</dbReference>
<evidence type="ECO:0000259" key="11">
    <source>
        <dbReference type="SMART" id="SM00771"/>
    </source>
</evidence>
<reference evidence="12 13" key="1">
    <citation type="journal article" date="2018" name="ISME J.">
        <title>Endosymbiont genomes yield clues of tubeworm success.</title>
        <authorList>
            <person name="Li Y."/>
            <person name="Liles M.R."/>
            <person name="Halanych K.M."/>
        </authorList>
    </citation>
    <scope>NUCLEOTIDE SEQUENCE [LARGE SCALE GENOMIC DNA]</scope>
    <source>
        <strain evidence="12">A1462</strain>
    </source>
</reference>
<dbReference type="PANTHER" id="PTHR38685">
    <property type="entry name" value="CELL DIVISION PROTEIN ZIPA"/>
    <property type="match status" value="1"/>
</dbReference>
<keyword evidence="3 8" id="KW-0132">Cell division</keyword>
<dbReference type="GO" id="GO:0043093">
    <property type="term" value="P:FtsZ-dependent cytokinesis"/>
    <property type="evidence" value="ECO:0007669"/>
    <property type="project" value="UniProtKB-UniRule"/>
</dbReference>